<dbReference type="Pfam" id="PF03704">
    <property type="entry name" value="BTAD"/>
    <property type="match status" value="1"/>
</dbReference>
<protein>
    <submittedName>
        <fullName evidence="6">BTAD domain-containing putative transcriptional regulator</fullName>
    </submittedName>
</protein>
<feature type="compositionally biased region" description="Low complexity" evidence="4">
    <location>
        <begin position="283"/>
        <end position="298"/>
    </location>
</feature>
<dbReference type="Gene3D" id="1.10.10.10">
    <property type="entry name" value="Winged helix-like DNA-binding domain superfamily/Winged helix DNA-binding domain"/>
    <property type="match status" value="1"/>
</dbReference>
<dbReference type="InterPro" id="IPR005158">
    <property type="entry name" value="BTAD"/>
</dbReference>
<name>A0ABP7VQ86_9ACTN</name>
<proteinExistence type="inferred from homology"/>
<dbReference type="PRINTS" id="PR00364">
    <property type="entry name" value="DISEASERSIST"/>
</dbReference>
<dbReference type="SUPFAM" id="SSF48452">
    <property type="entry name" value="TPR-like"/>
    <property type="match status" value="2"/>
</dbReference>
<reference evidence="7" key="1">
    <citation type="journal article" date="2019" name="Int. J. Syst. Evol. Microbiol.">
        <title>The Global Catalogue of Microorganisms (GCM) 10K type strain sequencing project: providing services to taxonomists for standard genome sequencing and annotation.</title>
        <authorList>
            <consortium name="The Broad Institute Genomics Platform"/>
            <consortium name="The Broad Institute Genome Sequencing Center for Infectious Disease"/>
            <person name="Wu L."/>
            <person name="Ma J."/>
        </authorList>
    </citation>
    <scope>NUCLEOTIDE SEQUENCE [LARGE SCALE GENOMIC DNA]</scope>
    <source>
        <strain evidence="7">JCM 16702</strain>
    </source>
</reference>
<dbReference type="InterPro" id="IPR001867">
    <property type="entry name" value="OmpR/PhoB-type_DNA-bd"/>
</dbReference>
<dbReference type="SUPFAM" id="SSF46894">
    <property type="entry name" value="C-terminal effector domain of the bipartite response regulators"/>
    <property type="match status" value="1"/>
</dbReference>
<evidence type="ECO:0000259" key="5">
    <source>
        <dbReference type="PROSITE" id="PS51755"/>
    </source>
</evidence>
<accession>A0ABP7VQ86</accession>
<dbReference type="SMART" id="SM01043">
    <property type="entry name" value="BTAD"/>
    <property type="match status" value="1"/>
</dbReference>
<keyword evidence="2 3" id="KW-0238">DNA-binding</keyword>
<dbReference type="SUPFAM" id="SSF52540">
    <property type="entry name" value="P-loop containing nucleoside triphosphate hydrolases"/>
    <property type="match status" value="1"/>
</dbReference>
<dbReference type="InterPro" id="IPR011990">
    <property type="entry name" value="TPR-like_helical_dom_sf"/>
</dbReference>
<evidence type="ECO:0000256" key="3">
    <source>
        <dbReference type="PROSITE-ProRule" id="PRU01091"/>
    </source>
</evidence>
<feature type="region of interest" description="Disordered" evidence="4">
    <location>
        <begin position="270"/>
        <end position="309"/>
    </location>
</feature>
<feature type="DNA-binding region" description="OmpR/PhoB-type" evidence="3">
    <location>
        <begin position="11"/>
        <end position="114"/>
    </location>
</feature>
<dbReference type="EMBL" id="BAAAZG010000018">
    <property type="protein sequence ID" value="GAA4072219.1"/>
    <property type="molecule type" value="Genomic_DNA"/>
</dbReference>
<dbReference type="SMART" id="SM00862">
    <property type="entry name" value="Trans_reg_C"/>
    <property type="match status" value="1"/>
</dbReference>
<comment type="similarity">
    <text evidence="1">Belongs to the AfsR/DnrI/RedD regulatory family.</text>
</comment>
<feature type="region of interest" description="Disordered" evidence="4">
    <location>
        <begin position="1115"/>
        <end position="1137"/>
    </location>
</feature>
<feature type="domain" description="OmpR/PhoB-type" evidence="5">
    <location>
        <begin position="11"/>
        <end position="114"/>
    </location>
</feature>
<dbReference type="Pfam" id="PF00486">
    <property type="entry name" value="Trans_reg_C"/>
    <property type="match status" value="1"/>
</dbReference>
<evidence type="ECO:0000313" key="6">
    <source>
        <dbReference type="EMBL" id="GAA4072219.1"/>
    </source>
</evidence>
<keyword evidence="7" id="KW-1185">Reference proteome</keyword>
<dbReference type="Gene3D" id="1.25.40.10">
    <property type="entry name" value="Tetratricopeptide repeat domain"/>
    <property type="match status" value="2"/>
</dbReference>
<dbReference type="PANTHER" id="PTHR47691">
    <property type="entry name" value="REGULATOR-RELATED"/>
    <property type="match status" value="1"/>
</dbReference>
<dbReference type="CDD" id="cd15831">
    <property type="entry name" value="BTAD"/>
    <property type="match status" value="1"/>
</dbReference>
<dbReference type="InterPro" id="IPR058852">
    <property type="entry name" value="HTH_77"/>
</dbReference>
<dbReference type="PANTHER" id="PTHR47691:SF3">
    <property type="entry name" value="HTH-TYPE TRANSCRIPTIONAL REGULATOR RV0890C-RELATED"/>
    <property type="match status" value="1"/>
</dbReference>
<dbReference type="Gene3D" id="3.40.50.300">
    <property type="entry name" value="P-loop containing nucleotide triphosphate hydrolases"/>
    <property type="match status" value="1"/>
</dbReference>
<sequence>MESFTGSGRFVGAMEDNRAVRIGILGPLEVVADGRPVEIGGARLRALLTRLALEAGRMVPAERLIEDLWEERAPHGAPNALQSLVSRLRAAFQEAGAGRDRLESRRGAYRLAVPPEAVDAHDFEARIRRARGLADPSARSAELRAALALWRGAALADASGLPFADGPAARLEGLRRAALDERIDADLALGRHAELIPELQALAAAEPLREPLRGRLMRALYGAGRQAEALAEYESIRSLLGERLGVDPSPDLEAVYLAVLRRDSALVPAAPRPAAASPPPANGAPAEGASGESSGVPARTSWDEAEPGRRGNLRARLTSFIGRDHDLKAVDELLGGGRLVTLTGPGGSGKTRLSVEAGRRMLDRMPDGVWVVELAPIVDPAEVPSAVLGALGMRETALIGTANRLLPEQADALDRLVAALARKRLLLLLDNCEHLLDAAARLADRVLAGCPGVRVLATSREPLGITGEALWPVPPLEPPPPDAGAAEAMTYPAVRLLADRAAAVRPGFTVTGANAPHVTRICRALDGMPLAIELAAARLRAMTPAQLAARLDDRFRLLTGGSRTALPRHQTLRSVVEWSWELVSDAERALWRRLALFTGGATLESAEAVCAGDGLDRAEILDVLTGLVGKSLVSMVEQDGGEPRYGMLETVRAYGLERLAEAGEEGRLRRAHAEHFLRLAETAEPRLFRHDQLDWLARLAAEHDNTHAALYWAISAGEAALAVRFCAALGWYWFLRGNLSEHADALEDVARLPGLPTDQSTAVALAMGAMTSLDMVDNSRVTQWLLRARDICEQLGEEPSHPVLRLMLATLELHLSGWSPDRFPAIESLMDDPDPWVRGVARFARVQMGMGFGLTEGLEEHVEQSIAEFRAIGDRWGLSFVLTARAELQARRGRGREAVATLEQSMELSEALGGGTAMRLHATLALARQVFLLGDRARAEELLTAALRETERTGAKEGTGLVQQQLAELLRRAGEPEEASRRLARAEDLLARHSHGLLRALVLTSRAFLDLTRGDAERARSRLEKALREGVEAFDHMAVAAALVAMAHVALADDDPERAAVLIGTADALRGMPDLSFPESLAVERAARAALGDAAYTAAYRRGRERTFGDVLSEFGIPRPPAPEDVLPPSSDGHPGA</sequence>
<evidence type="ECO:0000256" key="2">
    <source>
        <dbReference type="ARBA" id="ARBA00023125"/>
    </source>
</evidence>
<evidence type="ECO:0000256" key="4">
    <source>
        <dbReference type="SAM" id="MobiDB-lite"/>
    </source>
</evidence>
<comment type="caution">
    <text evidence="6">The sequence shown here is derived from an EMBL/GenBank/DDBJ whole genome shotgun (WGS) entry which is preliminary data.</text>
</comment>
<organism evidence="6 7">
    <name type="scientific">Actinomadura miaoliensis</name>
    <dbReference type="NCBI Taxonomy" id="430685"/>
    <lineage>
        <taxon>Bacteria</taxon>
        <taxon>Bacillati</taxon>
        <taxon>Actinomycetota</taxon>
        <taxon>Actinomycetes</taxon>
        <taxon>Streptosporangiales</taxon>
        <taxon>Thermomonosporaceae</taxon>
        <taxon>Actinomadura</taxon>
    </lineage>
</organism>
<evidence type="ECO:0000313" key="7">
    <source>
        <dbReference type="Proteomes" id="UP001500683"/>
    </source>
</evidence>
<dbReference type="InterPro" id="IPR016032">
    <property type="entry name" value="Sig_transdc_resp-reg_C-effctor"/>
</dbReference>
<evidence type="ECO:0000256" key="1">
    <source>
        <dbReference type="ARBA" id="ARBA00005820"/>
    </source>
</evidence>
<dbReference type="InterPro" id="IPR027417">
    <property type="entry name" value="P-loop_NTPase"/>
</dbReference>
<dbReference type="PROSITE" id="PS51755">
    <property type="entry name" value="OMPR_PHOB"/>
    <property type="match status" value="1"/>
</dbReference>
<gene>
    <name evidence="6" type="ORF">GCM10022214_30300</name>
</gene>
<dbReference type="Proteomes" id="UP001500683">
    <property type="component" value="Unassembled WGS sequence"/>
</dbReference>
<dbReference type="Pfam" id="PF25872">
    <property type="entry name" value="HTH_77"/>
    <property type="match status" value="1"/>
</dbReference>
<dbReference type="InterPro" id="IPR036388">
    <property type="entry name" value="WH-like_DNA-bd_sf"/>
</dbReference>